<dbReference type="AlphaFoldDB" id="A0A238Z480"/>
<dbReference type="OrthoDB" id="7592443at2"/>
<evidence type="ECO:0000256" key="3">
    <source>
        <dbReference type="RuleBase" id="RU004075"/>
    </source>
</evidence>
<evidence type="ECO:0000313" key="7">
    <source>
        <dbReference type="Proteomes" id="UP000198417"/>
    </source>
</evidence>
<dbReference type="InterPro" id="IPR015424">
    <property type="entry name" value="PyrdxlP-dep_Trfase"/>
</dbReference>
<dbReference type="InterPro" id="IPR000192">
    <property type="entry name" value="Aminotrans_V_dom"/>
</dbReference>
<evidence type="ECO:0000259" key="5">
    <source>
        <dbReference type="Pfam" id="PF00266"/>
    </source>
</evidence>
<evidence type="ECO:0000256" key="2">
    <source>
        <dbReference type="ARBA" id="ARBA00022898"/>
    </source>
</evidence>
<evidence type="ECO:0000313" key="6">
    <source>
        <dbReference type="EMBL" id="SNR77701.1"/>
    </source>
</evidence>
<name>A0A238Z480_9RHOB</name>
<protein>
    <submittedName>
        <fullName evidence="6">L-cysteine/cystine lyase</fullName>
    </submittedName>
</protein>
<sequence length="405" mass="43842">MTDLRHLWRPASEAFDIEAARAAFPALSQLAYFNFGARGVMAQAAIDSITEAQNTLQSVGPGSRMGAAFLRRQESGLLNCLAARLGAEPQELVFCSSISQGLSLAFAGLEWRRGDVLLIGEAEPPGSWLWARVLERRYGVTLRSVQRPYDGADFAQRLSESLCSRTRMVLLSHVDWVTGAALDLAGFVTTVRSGVAQETVIAIDGAQSAGARAVDLKGLDIDLYAVSAQKWFGGPDGLAACVLRGDRLLPSQIGWHAIDRNAPEALSLSSGAAGFGCGSLPVGLMPGWRTALECADRFAAPEQRFARIRHLTAHLRAGLSELCQRYEMLKLLGNRSGAGILALSVPQRDAEILLRALDAQGMVARLHSWPHSVRFCLHYMTRESEIDRLVAMTSDIFARGSLPGR</sequence>
<dbReference type="InterPro" id="IPR015421">
    <property type="entry name" value="PyrdxlP-dep_Trfase_major"/>
</dbReference>
<reference evidence="6 7" key="1">
    <citation type="submission" date="2017-06" db="EMBL/GenBank/DDBJ databases">
        <authorList>
            <person name="Kim H.J."/>
            <person name="Triplett B.A."/>
        </authorList>
    </citation>
    <scope>NUCLEOTIDE SEQUENCE [LARGE SCALE GENOMIC DNA]</scope>
    <source>
        <strain evidence="6 7">DSM 29052</strain>
    </source>
</reference>
<organism evidence="6 7">
    <name type="scientific">Puniceibacterium sediminis</name>
    <dbReference type="NCBI Taxonomy" id="1608407"/>
    <lineage>
        <taxon>Bacteria</taxon>
        <taxon>Pseudomonadati</taxon>
        <taxon>Pseudomonadota</taxon>
        <taxon>Alphaproteobacteria</taxon>
        <taxon>Rhodobacterales</taxon>
        <taxon>Paracoccaceae</taxon>
        <taxon>Puniceibacterium</taxon>
    </lineage>
</organism>
<gene>
    <name evidence="6" type="ORF">SAMN06265370_1239</name>
</gene>
<evidence type="ECO:0000256" key="1">
    <source>
        <dbReference type="ARBA" id="ARBA00001933"/>
    </source>
</evidence>
<dbReference type="PROSITE" id="PS00595">
    <property type="entry name" value="AA_TRANSFER_CLASS_5"/>
    <property type="match status" value="1"/>
</dbReference>
<dbReference type="PANTHER" id="PTHR43586">
    <property type="entry name" value="CYSTEINE DESULFURASE"/>
    <property type="match status" value="1"/>
</dbReference>
<dbReference type="GO" id="GO:0016829">
    <property type="term" value="F:lyase activity"/>
    <property type="evidence" value="ECO:0007669"/>
    <property type="project" value="UniProtKB-KW"/>
</dbReference>
<dbReference type="InterPro" id="IPR020578">
    <property type="entry name" value="Aminotrans_V_PyrdxlP_BS"/>
</dbReference>
<evidence type="ECO:0000256" key="4">
    <source>
        <dbReference type="RuleBase" id="RU004504"/>
    </source>
</evidence>
<dbReference type="PANTHER" id="PTHR43586:SF4">
    <property type="entry name" value="ISOPENICILLIN N EPIMERASE"/>
    <property type="match status" value="1"/>
</dbReference>
<keyword evidence="6" id="KW-0456">Lyase</keyword>
<dbReference type="Gene3D" id="3.90.1150.10">
    <property type="entry name" value="Aspartate Aminotransferase, domain 1"/>
    <property type="match status" value="1"/>
</dbReference>
<feature type="domain" description="Aminotransferase class V" evidence="5">
    <location>
        <begin position="83"/>
        <end position="387"/>
    </location>
</feature>
<keyword evidence="2" id="KW-0663">Pyridoxal phosphate</keyword>
<keyword evidence="7" id="KW-1185">Reference proteome</keyword>
<comment type="cofactor">
    <cofactor evidence="1 4">
        <name>pyridoxal 5'-phosphate</name>
        <dbReference type="ChEBI" id="CHEBI:597326"/>
    </cofactor>
</comment>
<dbReference type="Gene3D" id="3.40.640.10">
    <property type="entry name" value="Type I PLP-dependent aspartate aminotransferase-like (Major domain)"/>
    <property type="match status" value="1"/>
</dbReference>
<dbReference type="Proteomes" id="UP000198417">
    <property type="component" value="Unassembled WGS sequence"/>
</dbReference>
<dbReference type="EMBL" id="FZNN01000023">
    <property type="protein sequence ID" value="SNR77701.1"/>
    <property type="molecule type" value="Genomic_DNA"/>
</dbReference>
<comment type="similarity">
    <text evidence="3">Belongs to the class-V pyridoxal-phosphate-dependent aminotransferase family.</text>
</comment>
<dbReference type="SUPFAM" id="SSF53383">
    <property type="entry name" value="PLP-dependent transferases"/>
    <property type="match status" value="1"/>
</dbReference>
<dbReference type="InterPro" id="IPR015422">
    <property type="entry name" value="PyrdxlP-dep_Trfase_small"/>
</dbReference>
<dbReference type="Pfam" id="PF00266">
    <property type="entry name" value="Aminotran_5"/>
    <property type="match status" value="1"/>
</dbReference>
<proteinExistence type="inferred from homology"/>
<accession>A0A238Z480</accession>